<reference evidence="1" key="2">
    <citation type="submission" date="2018-09" db="EMBL/GenBank/DDBJ databases">
        <authorList>
            <consortium name="NCBI Pathogen Detection Project"/>
        </authorList>
    </citation>
    <scope>NUCLEOTIDE SEQUENCE</scope>
    <source>
        <strain evidence="1">2702-77</strain>
    </source>
</reference>
<sequence length="67" mass="7286">MIKIKLVAFFPEAGANLHQCLSSFAFHFVCTISDSLTATANAQMTIFCAAMHETHSTIHTCILSLPT</sequence>
<comment type="caution">
    <text evidence="1">The sequence shown here is derived from an EMBL/GenBank/DDBJ whole genome shotgun (WGS) entry which is preliminary data.</text>
</comment>
<accession>A0A702FEK3</accession>
<gene>
    <name evidence="1" type="ORF">G0D16_04310</name>
</gene>
<dbReference type="AlphaFoldDB" id="A0A702FEK3"/>
<proteinExistence type="predicted"/>
<reference evidence="1" key="1">
    <citation type="journal article" date="2018" name="Genome Biol.">
        <title>SKESA: strategic k-mer extension for scrupulous assemblies.</title>
        <authorList>
            <person name="Souvorov A."/>
            <person name="Agarwala R."/>
            <person name="Lipman D.J."/>
        </authorList>
    </citation>
    <scope>NUCLEOTIDE SEQUENCE</scope>
    <source>
        <strain evidence="1">2702-77</strain>
    </source>
</reference>
<name>A0A702FEK3_SALBN</name>
<protein>
    <submittedName>
        <fullName evidence="1">Uncharacterized protein</fullName>
    </submittedName>
</protein>
<organism evidence="1">
    <name type="scientific">Salmonella bongori serovar 44:r:-</name>
    <dbReference type="NCBI Taxonomy" id="1967585"/>
    <lineage>
        <taxon>Bacteria</taxon>
        <taxon>Pseudomonadati</taxon>
        <taxon>Pseudomonadota</taxon>
        <taxon>Gammaproteobacteria</taxon>
        <taxon>Enterobacterales</taxon>
        <taxon>Enterobacteriaceae</taxon>
        <taxon>Salmonella</taxon>
    </lineage>
</organism>
<dbReference type="EMBL" id="DAAMHO010000004">
    <property type="protein sequence ID" value="HAC6693529.1"/>
    <property type="molecule type" value="Genomic_DNA"/>
</dbReference>
<evidence type="ECO:0000313" key="1">
    <source>
        <dbReference type="EMBL" id="HAC6693529.1"/>
    </source>
</evidence>